<dbReference type="Gene3D" id="1.20.5.4770">
    <property type="match status" value="1"/>
</dbReference>
<keyword evidence="2" id="KW-0863">Zinc-finger</keyword>
<feature type="domain" description="A20-type" evidence="4">
    <location>
        <begin position="5"/>
        <end position="39"/>
    </location>
</feature>
<reference evidence="5" key="1">
    <citation type="submission" date="2022-07" db="EMBL/GenBank/DDBJ databases">
        <title>Phylogenomic reconstructions and comparative analyses of Kickxellomycotina fungi.</title>
        <authorList>
            <person name="Reynolds N.K."/>
            <person name="Stajich J.E."/>
            <person name="Barry K."/>
            <person name="Grigoriev I.V."/>
            <person name="Crous P."/>
            <person name="Smith M.E."/>
        </authorList>
    </citation>
    <scope>NUCLEOTIDE SEQUENCE</scope>
    <source>
        <strain evidence="5">RSA 861</strain>
    </source>
</reference>
<dbReference type="AlphaFoldDB" id="A0A9W8DLF9"/>
<evidence type="ECO:0000313" key="5">
    <source>
        <dbReference type="EMBL" id="KAJ1908778.1"/>
    </source>
</evidence>
<dbReference type="GO" id="GO:0003677">
    <property type="term" value="F:DNA binding"/>
    <property type="evidence" value="ECO:0007669"/>
    <property type="project" value="InterPro"/>
</dbReference>
<dbReference type="SUPFAM" id="SSF57716">
    <property type="entry name" value="Glucocorticoid receptor-like (DNA-binding domain)"/>
    <property type="match status" value="1"/>
</dbReference>
<dbReference type="InterPro" id="IPR050652">
    <property type="entry name" value="AN1_A20_ZnFinger"/>
</dbReference>
<dbReference type="Pfam" id="PF01754">
    <property type="entry name" value="zf-A20"/>
    <property type="match status" value="1"/>
</dbReference>
<dbReference type="InterPro" id="IPR002653">
    <property type="entry name" value="Znf_A20"/>
</dbReference>
<evidence type="ECO:0000256" key="3">
    <source>
        <dbReference type="ARBA" id="ARBA00022833"/>
    </source>
</evidence>
<dbReference type="SMART" id="SM00154">
    <property type="entry name" value="ZnF_AN1"/>
    <property type="match status" value="1"/>
</dbReference>
<evidence type="ECO:0000256" key="1">
    <source>
        <dbReference type="ARBA" id="ARBA00022723"/>
    </source>
</evidence>
<dbReference type="SUPFAM" id="SSF118310">
    <property type="entry name" value="AN1-like Zinc finger"/>
    <property type="match status" value="1"/>
</dbReference>
<dbReference type="OrthoDB" id="428577at2759"/>
<evidence type="ECO:0000259" key="4">
    <source>
        <dbReference type="PROSITE" id="PS51036"/>
    </source>
</evidence>
<keyword evidence="1" id="KW-0479">Metal-binding</keyword>
<comment type="caution">
    <text evidence="5">The sequence shown here is derived from an EMBL/GenBank/DDBJ whole genome shotgun (WGS) entry which is preliminary data.</text>
</comment>
<dbReference type="InterPro" id="IPR000058">
    <property type="entry name" value="Znf_AN1"/>
</dbReference>
<name>A0A9W8DLF9_9FUNG</name>
<dbReference type="SMART" id="SM00259">
    <property type="entry name" value="ZnF_A20"/>
    <property type="match status" value="1"/>
</dbReference>
<evidence type="ECO:0000256" key="2">
    <source>
        <dbReference type="ARBA" id="ARBA00022771"/>
    </source>
</evidence>
<gene>
    <name evidence="5" type="ORF">IWQ60_011530</name>
</gene>
<sequence>KDSNNQAPDFCVNNCGFYGNPVYGNLCSKCYKEKSPDKAASTTTSTVTPVAPVPATTTATSAAPPLTAPVVPSPEDLIADVRAALASPPRPETTASVTPVETAAPAPVTRPIQNNKSRCHLCRAKIPLAKQAINKCKCDYVFCDSHRYPDRHDCDFDHLQRDRALIAKNNPRLNEKPKGGRSFVRIQD</sequence>
<organism evidence="5 6">
    <name type="scientific">Tieghemiomyces parasiticus</name>
    <dbReference type="NCBI Taxonomy" id="78921"/>
    <lineage>
        <taxon>Eukaryota</taxon>
        <taxon>Fungi</taxon>
        <taxon>Fungi incertae sedis</taxon>
        <taxon>Zoopagomycota</taxon>
        <taxon>Kickxellomycotina</taxon>
        <taxon>Dimargaritomycetes</taxon>
        <taxon>Dimargaritales</taxon>
        <taxon>Dimargaritaceae</taxon>
        <taxon>Tieghemiomyces</taxon>
    </lineage>
</organism>
<evidence type="ECO:0000313" key="6">
    <source>
        <dbReference type="Proteomes" id="UP001150569"/>
    </source>
</evidence>
<dbReference type="GO" id="GO:0008270">
    <property type="term" value="F:zinc ion binding"/>
    <property type="evidence" value="ECO:0007669"/>
    <property type="project" value="UniProtKB-KW"/>
</dbReference>
<feature type="non-terminal residue" evidence="5">
    <location>
        <position position="1"/>
    </location>
</feature>
<dbReference type="Gene3D" id="4.10.1110.10">
    <property type="entry name" value="AN1-like Zinc finger"/>
    <property type="match status" value="1"/>
</dbReference>
<keyword evidence="3" id="KW-0862">Zinc</keyword>
<dbReference type="Proteomes" id="UP001150569">
    <property type="component" value="Unassembled WGS sequence"/>
</dbReference>
<proteinExistence type="predicted"/>
<keyword evidence="6" id="KW-1185">Reference proteome</keyword>
<dbReference type="InterPro" id="IPR035896">
    <property type="entry name" value="AN1-like_Znf"/>
</dbReference>
<protein>
    <recommendedName>
        <fullName evidence="4">A20-type domain-containing protein</fullName>
    </recommendedName>
</protein>
<dbReference type="EMBL" id="JANBPT010001323">
    <property type="protein sequence ID" value="KAJ1908778.1"/>
    <property type="molecule type" value="Genomic_DNA"/>
</dbReference>
<accession>A0A9W8DLF9</accession>
<dbReference type="PANTHER" id="PTHR10634">
    <property type="entry name" value="AN1-TYPE ZINC FINGER PROTEIN"/>
    <property type="match status" value="1"/>
</dbReference>
<dbReference type="PROSITE" id="PS51036">
    <property type="entry name" value="ZF_A20"/>
    <property type="match status" value="1"/>
</dbReference>